<proteinExistence type="predicted"/>
<dbReference type="Proteomes" id="UP000246050">
    <property type="component" value="Unassembled WGS sequence"/>
</dbReference>
<feature type="transmembrane region" description="Helical" evidence="1">
    <location>
        <begin position="74"/>
        <end position="100"/>
    </location>
</feature>
<evidence type="ECO:0000256" key="1">
    <source>
        <dbReference type="SAM" id="Phobius"/>
    </source>
</evidence>
<sequence>MTRRLAERLLRTAARRWPAEVRDELSREWHAELHVLAERGERLRMLRFAGSLAVGRARVPLVARSGLDGPFRRTVATLLLAPPAGVAIILVAAVLMNLVYNQLLATVSWANAVQLPVLTGVTAGLAVLLARVVRRGAARTARTGPARNALGVVFPIGVTAVLVEYTLNETTEKLTRVAPGLVLWLAGLTLSLYGAGLLAGRGRVRAAWLVGVLGALVAADLAVVLTVVNLISGGPETVIDGVAQGDTVDRVSAPLWLFTSWTDWSFGLPRPTKREIFLITDLVELQPFLYLACTPYALAYAIRAARPAAPEPIAPPAPVPSGA</sequence>
<keyword evidence="1" id="KW-1133">Transmembrane helix</keyword>
<protein>
    <submittedName>
        <fullName evidence="2">Uncharacterized protein</fullName>
    </submittedName>
</protein>
<feature type="transmembrane region" description="Helical" evidence="1">
    <location>
        <begin position="206"/>
        <end position="231"/>
    </location>
</feature>
<feature type="transmembrane region" description="Helical" evidence="1">
    <location>
        <begin position="177"/>
        <end position="199"/>
    </location>
</feature>
<feature type="transmembrane region" description="Helical" evidence="1">
    <location>
        <begin position="112"/>
        <end position="133"/>
    </location>
</feature>
<organism evidence="2 3">
    <name type="scientific">Micromonospora sicca</name>
    <dbReference type="NCBI Taxonomy" id="2202420"/>
    <lineage>
        <taxon>Bacteria</taxon>
        <taxon>Bacillati</taxon>
        <taxon>Actinomycetota</taxon>
        <taxon>Actinomycetes</taxon>
        <taxon>Micromonosporales</taxon>
        <taxon>Micromonosporaceae</taxon>
        <taxon>Micromonospora</taxon>
    </lineage>
</organism>
<feature type="transmembrane region" description="Helical" evidence="1">
    <location>
        <begin position="145"/>
        <end position="165"/>
    </location>
</feature>
<evidence type="ECO:0000313" key="2">
    <source>
        <dbReference type="EMBL" id="PWR17038.1"/>
    </source>
</evidence>
<dbReference type="EMBL" id="QGKS01000076">
    <property type="protein sequence ID" value="PWR17038.1"/>
    <property type="molecule type" value="Genomic_DNA"/>
</dbReference>
<dbReference type="OrthoDB" id="3406156at2"/>
<reference evidence="2 3" key="1">
    <citation type="submission" date="2018-05" db="EMBL/GenBank/DDBJ databases">
        <title>Micromonosporas from Atacama Desert.</title>
        <authorList>
            <person name="Carro L."/>
            <person name="Golinska P."/>
            <person name="Klenk H.-P."/>
            <person name="Goodfellow M."/>
        </authorList>
    </citation>
    <scope>NUCLEOTIDE SEQUENCE [LARGE SCALE GENOMIC DNA]</scope>
    <source>
        <strain evidence="2 3">4G51</strain>
    </source>
</reference>
<name>A0A317DQU1_9ACTN</name>
<keyword evidence="1" id="KW-0472">Membrane</keyword>
<evidence type="ECO:0000313" key="3">
    <source>
        <dbReference type="Proteomes" id="UP000246050"/>
    </source>
</evidence>
<keyword evidence="1" id="KW-0812">Transmembrane</keyword>
<dbReference type="AlphaFoldDB" id="A0A317DQU1"/>
<accession>A0A317DQU1</accession>
<comment type="caution">
    <text evidence="2">The sequence shown here is derived from an EMBL/GenBank/DDBJ whole genome shotgun (WGS) entry which is preliminary data.</text>
</comment>
<gene>
    <name evidence="2" type="ORF">DKT69_02465</name>
</gene>